<dbReference type="SUPFAM" id="SSF46894">
    <property type="entry name" value="C-terminal effector domain of the bipartite response regulators"/>
    <property type="match status" value="1"/>
</dbReference>
<name>A0ABT3JDT7_9SPHN</name>
<dbReference type="Gene3D" id="1.25.40.10">
    <property type="entry name" value="Tetratricopeptide repeat domain"/>
    <property type="match status" value="2"/>
</dbReference>
<feature type="DNA-binding region" description="OmpR/PhoB-type" evidence="2">
    <location>
        <begin position="20"/>
        <end position="118"/>
    </location>
</feature>
<evidence type="ECO:0000313" key="4">
    <source>
        <dbReference type="EMBL" id="MCW3796930.1"/>
    </source>
</evidence>
<dbReference type="InterPro" id="IPR001867">
    <property type="entry name" value="OmpR/PhoB-type_DNA-bd"/>
</dbReference>
<organism evidence="4 5">
    <name type="scientific">Sphingomonas arvum</name>
    <dbReference type="NCBI Taxonomy" id="2992113"/>
    <lineage>
        <taxon>Bacteria</taxon>
        <taxon>Pseudomonadati</taxon>
        <taxon>Pseudomonadota</taxon>
        <taxon>Alphaproteobacteria</taxon>
        <taxon>Sphingomonadales</taxon>
        <taxon>Sphingomonadaceae</taxon>
        <taxon>Sphingomonas</taxon>
    </lineage>
</organism>
<evidence type="ECO:0000256" key="2">
    <source>
        <dbReference type="PROSITE-ProRule" id="PRU01091"/>
    </source>
</evidence>
<dbReference type="SUPFAM" id="SSF48452">
    <property type="entry name" value="TPR-like"/>
    <property type="match status" value="1"/>
</dbReference>
<keyword evidence="5" id="KW-1185">Reference proteome</keyword>
<dbReference type="Pfam" id="PF00486">
    <property type="entry name" value="Trans_reg_C"/>
    <property type="match status" value="1"/>
</dbReference>
<dbReference type="InterPro" id="IPR011990">
    <property type="entry name" value="TPR-like_helical_dom_sf"/>
</dbReference>
<dbReference type="Proteomes" id="UP001526246">
    <property type="component" value="Unassembled WGS sequence"/>
</dbReference>
<comment type="caution">
    <text evidence="4">The sequence shown here is derived from an EMBL/GenBank/DDBJ whole genome shotgun (WGS) entry which is preliminary data.</text>
</comment>
<gene>
    <name evidence="4" type="ORF">OMW55_03810</name>
</gene>
<dbReference type="SMART" id="SM00862">
    <property type="entry name" value="Trans_reg_C"/>
    <property type="match status" value="1"/>
</dbReference>
<protein>
    <submittedName>
        <fullName evidence="4">Winged helix-turn-helix domain-containing protein</fullName>
    </submittedName>
</protein>
<reference evidence="4 5" key="1">
    <citation type="submission" date="2022-10" db="EMBL/GenBank/DDBJ databases">
        <title>Sphingomonas sp.</title>
        <authorList>
            <person name="Jin C."/>
        </authorList>
    </citation>
    <scope>NUCLEOTIDE SEQUENCE [LARGE SCALE GENOMIC DNA]</scope>
    <source>
        <strain evidence="4 5">BN140010</strain>
    </source>
</reference>
<keyword evidence="1 2" id="KW-0238">DNA-binding</keyword>
<evidence type="ECO:0000256" key="1">
    <source>
        <dbReference type="ARBA" id="ARBA00023125"/>
    </source>
</evidence>
<dbReference type="InterPro" id="IPR036388">
    <property type="entry name" value="WH-like_DNA-bd_sf"/>
</dbReference>
<dbReference type="CDD" id="cd00383">
    <property type="entry name" value="trans_reg_C"/>
    <property type="match status" value="1"/>
</dbReference>
<dbReference type="RefSeq" id="WP_264880945.1">
    <property type="nucleotide sequence ID" value="NZ_JAPDOB010000001.1"/>
</dbReference>
<dbReference type="EMBL" id="JAPDOB010000001">
    <property type="protein sequence ID" value="MCW3796930.1"/>
    <property type="molecule type" value="Genomic_DNA"/>
</dbReference>
<dbReference type="InterPro" id="IPR019734">
    <property type="entry name" value="TPR_rpt"/>
</dbReference>
<proteinExistence type="predicted"/>
<dbReference type="Gene3D" id="1.10.10.10">
    <property type="entry name" value="Winged helix-like DNA-binding domain superfamily/Winged helix DNA-binding domain"/>
    <property type="match status" value="1"/>
</dbReference>
<feature type="domain" description="OmpR/PhoB-type" evidence="3">
    <location>
        <begin position="20"/>
        <end position="118"/>
    </location>
</feature>
<accession>A0ABT3JDT7</accession>
<evidence type="ECO:0000259" key="3">
    <source>
        <dbReference type="PROSITE" id="PS51755"/>
    </source>
</evidence>
<dbReference type="InterPro" id="IPR016032">
    <property type="entry name" value="Sig_transdc_resp-reg_C-effctor"/>
</dbReference>
<dbReference type="SMART" id="SM00028">
    <property type="entry name" value="TPR"/>
    <property type="match status" value="2"/>
</dbReference>
<evidence type="ECO:0000313" key="5">
    <source>
        <dbReference type="Proteomes" id="UP001526246"/>
    </source>
</evidence>
<sequence length="517" mass="55831">MGEQVATGAVRNGRVVLAREEPFQLGRLTVEPGTRQVHASQRSETVEPRVMQVLVALARAEGAVVSRDDLIERCWDGRIVTDDAINRVLSRIRQLAGGIGEGSFSIETIARVGYRLREDGADERRVVPFPGAPAGAASTGGIDRRTFIGAAAGMAALGAAGGLWWAKPWAHRPAPEASALFDRGTLLLREGLPGQVRQAVSYFEQAVRVDPDYAEAWGALALTYSHQLEGFDAGEAGGLAVRIRAAARRALELDAGNADARLALVFITPYFRHWAAKEAELRAVLRDHPRHWLAHGRLGVLLYQVGRTEDGLAQHRKAVAIEPMLPVAYGYMIGALDTLGRVQEADELVATARSRWPAHPLIGFATFEHLLSSGRPEAAAAYLLDPDARPAGMPAEAFAPQLRLAQALAGGREPARAASVAELATIGADDITSVDFITPAFALLGRGDLALASLERYLLNRGSFGRPTPIGPYTRRYTATLFTPPVRSLREEPTYAALLRLSGLDSYWRQTGTRPDV</sequence>
<dbReference type="PROSITE" id="PS51755">
    <property type="entry name" value="OMPR_PHOB"/>
    <property type="match status" value="1"/>
</dbReference>